<dbReference type="AlphaFoldDB" id="A0A937FB54"/>
<evidence type="ECO:0000313" key="1">
    <source>
        <dbReference type="EMBL" id="MBL3659000.1"/>
    </source>
</evidence>
<reference evidence="1" key="1">
    <citation type="submission" date="2021-01" db="EMBL/GenBank/DDBJ databases">
        <title>Fulvivirga kasyanovii gen. nov., sp nov., a novel member of the phylum Bacteroidetes isolated from seawater in a mussel farm.</title>
        <authorList>
            <person name="Zhao L.-H."/>
            <person name="Wang Z.-J."/>
        </authorList>
    </citation>
    <scope>NUCLEOTIDE SEQUENCE</scope>
    <source>
        <strain evidence="1">2943</strain>
    </source>
</reference>
<name>A0A937FB54_9BACT</name>
<comment type="caution">
    <text evidence="1">The sequence shown here is derived from an EMBL/GenBank/DDBJ whole genome shotgun (WGS) entry which is preliminary data.</text>
</comment>
<dbReference type="EMBL" id="JAESIY010000023">
    <property type="protein sequence ID" value="MBL3659000.1"/>
    <property type="molecule type" value="Genomic_DNA"/>
</dbReference>
<evidence type="ECO:0000313" key="2">
    <source>
        <dbReference type="Proteomes" id="UP000659388"/>
    </source>
</evidence>
<dbReference type="Proteomes" id="UP000659388">
    <property type="component" value="Unassembled WGS sequence"/>
</dbReference>
<keyword evidence="2" id="KW-1185">Reference proteome</keyword>
<organism evidence="1 2">
    <name type="scientific">Fulvivirga sediminis</name>
    <dbReference type="NCBI Taxonomy" id="2803949"/>
    <lineage>
        <taxon>Bacteria</taxon>
        <taxon>Pseudomonadati</taxon>
        <taxon>Bacteroidota</taxon>
        <taxon>Cytophagia</taxon>
        <taxon>Cytophagales</taxon>
        <taxon>Fulvivirgaceae</taxon>
        <taxon>Fulvivirga</taxon>
    </lineage>
</organism>
<accession>A0A937FB54</accession>
<proteinExistence type="predicted"/>
<gene>
    <name evidence="1" type="ORF">JL102_22830</name>
</gene>
<sequence length="221" mass="25703">MIDEIYLKCSLCSDAHSYQLADNFVVAIESEWKSVLKGEYLLSKKPENGEEYELIINGPLKLSFRDNFWSIYMSPNAQLNGIEDESDIASISFCLNKPLEVISLDEMTATLKIKVVEVIEMSRSIKTKNPDISWMGLLKYQSESKTYYQIENYSRYSLININIQSDLGLVLIIEKDNYQSWIVAVNEWDFHKNLWYTYSKELTKEEEIRYGIQHKASSMAD</sequence>
<dbReference type="RefSeq" id="WP_202246792.1">
    <property type="nucleotide sequence ID" value="NZ_JAESIY010000023.1"/>
</dbReference>
<protein>
    <submittedName>
        <fullName evidence="1">Uncharacterized protein</fullName>
    </submittedName>
</protein>